<dbReference type="InterPro" id="IPR000845">
    <property type="entry name" value="Nucleoside_phosphorylase_d"/>
</dbReference>
<dbReference type="SUPFAM" id="SSF53167">
    <property type="entry name" value="Purine and uridine phosphorylases"/>
    <property type="match status" value="1"/>
</dbReference>
<dbReference type="PANTHER" id="PTHR46082">
    <property type="entry name" value="ATP/GTP-BINDING PROTEIN-RELATED"/>
    <property type="match status" value="1"/>
</dbReference>
<dbReference type="EMBL" id="CP007155">
    <property type="protein sequence ID" value="AHH94901.1"/>
    <property type="molecule type" value="Genomic_DNA"/>
</dbReference>
<gene>
    <name evidence="3" type="ORF">KALB_1529</name>
</gene>
<organism evidence="3 4">
    <name type="scientific">Kutzneria albida DSM 43870</name>
    <dbReference type="NCBI Taxonomy" id="1449976"/>
    <lineage>
        <taxon>Bacteria</taxon>
        <taxon>Bacillati</taxon>
        <taxon>Actinomycetota</taxon>
        <taxon>Actinomycetes</taxon>
        <taxon>Pseudonocardiales</taxon>
        <taxon>Pseudonocardiaceae</taxon>
        <taxon>Kutzneria</taxon>
    </lineage>
</organism>
<dbReference type="KEGG" id="kal:KALB_1529"/>
<sequence>MSTIGQIQGGRFAHSGSVRSRIPEQSHTSGMDPQWQPTVGLLTATPEEFAAMRAFLDSVVELRVAEDPATYVLGALPSWDCGRRHNVVLTLLGSTANSAAANGCANLARSFPTVELTIMVGIAAGIPNPVRHEQHVRRGDIVVATRGVVDYDHVRVVGGDTELRRAFSLPSPRLVRCADMLQADELVGDRRPWENLLDLSVRPELAKYSRPPTRSDILLDSSGARLRHPSRSRSGHREGFPKVHYGSIGSADRSLRDVAVRDELAKRYGFLAVEMEGSGIGSSSTLNGLEWFVVRGISDYGDTHRDHAWRRYAALAAAAYVRSLLGKCTPIRL</sequence>
<dbReference type="GO" id="GO:0003824">
    <property type="term" value="F:catalytic activity"/>
    <property type="evidence" value="ECO:0007669"/>
    <property type="project" value="InterPro"/>
</dbReference>
<proteinExistence type="predicted"/>
<evidence type="ECO:0000313" key="4">
    <source>
        <dbReference type="Proteomes" id="UP000019225"/>
    </source>
</evidence>
<dbReference type="AlphaFoldDB" id="W5W316"/>
<evidence type="ECO:0000259" key="2">
    <source>
        <dbReference type="Pfam" id="PF01048"/>
    </source>
</evidence>
<dbReference type="Proteomes" id="UP000019225">
    <property type="component" value="Chromosome"/>
</dbReference>
<accession>W5W316</accession>
<feature type="domain" description="Nucleoside phosphorylase" evidence="2">
    <location>
        <begin position="38"/>
        <end position="309"/>
    </location>
</feature>
<dbReference type="GO" id="GO:0009116">
    <property type="term" value="P:nucleoside metabolic process"/>
    <property type="evidence" value="ECO:0007669"/>
    <property type="project" value="InterPro"/>
</dbReference>
<dbReference type="InterPro" id="IPR035994">
    <property type="entry name" value="Nucleoside_phosphorylase_sf"/>
</dbReference>
<dbReference type="PANTHER" id="PTHR46082:SF6">
    <property type="entry name" value="AAA+ ATPASE DOMAIN-CONTAINING PROTEIN-RELATED"/>
    <property type="match status" value="1"/>
</dbReference>
<dbReference type="InterPro" id="IPR053137">
    <property type="entry name" value="NLR-like"/>
</dbReference>
<dbReference type="eggNOG" id="COG0775">
    <property type="taxonomic scope" value="Bacteria"/>
</dbReference>
<protein>
    <recommendedName>
        <fullName evidence="2">Nucleoside phosphorylase domain-containing protein</fullName>
    </recommendedName>
</protein>
<evidence type="ECO:0000256" key="1">
    <source>
        <dbReference type="SAM" id="MobiDB-lite"/>
    </source>
</evidence>
<dbReference type="Gene3D" id="3.40.50.1580">
    <property type="entry name" value="Nucleoside phosphorylase domain"/>
    <property type="match status" value="1"/>
</dbReference>
<feature type="compositionally biased region" description="Polar residues" evidence="1">
    <location>
        <begin position="23"/>
        <end position="35"/>
    </location>
</feature>
<feature type="region of interest" description="Disordered" evidence="1">
    <location>
        <begin position="1"/>
        <end position="35"/>
    </location>
</feature>
<reference evidence="3 4" key="1">
    <citation type="journal article" date="2014" name="BMC Genomics">
        <title>Complete genome sequence of producer of the glycopeptide antibiotic Aculeximycin Kutzneria albida DSM 43870T, a representative of minor genus of Pseudonocardiaceae.</title>
        <authorList>
            <person name="Rebets Y."/>
            <person name="Tokovenko B."/>
            <person name="Lushchyk I."/>
            <person name="Ruckert C."/>
            <person name="Zaburannyi N."/>
            <person name="Bechthold A."/>
            <person name="Kalinowski J."/>
            <person name="Luzhetskyy A."/>
        </authorList>
    </citation>
    <scope>NUCLEOTIDE SEQUENCE [LARGE SCALE GENOMIC DNA]</scope>
    <source>
        <strain evidence="3">DSM 43870</strain>
    </source>
</reference>
<evidence type="ECO:0000313" key="3">
    <source>
        <dbReference type="EMBL" id="AHH94901.1"/>
    </source>
</evidence>
<dbReference type="Pfam" id="PF01048">
    <property type="entry name" value="PNP_UDP_1"/>
    <property type="match status" value="1"/>
</dbReference>
<dbReference type="HOGENOM" id="CLU_000288_34_22_11"/>
<name>W5W316_9PSEU</name>
<dbReference type="STRING" id="1449976.KALB_1529"/>
<keyword evidence="4" id="KW-1185">Reference proteome</keyword>